<comment type="caution">
    <text evidence="4">The sequence shown here is derived from an EMBL/GenBank/DDBJ whole genome shotgun (WGS) entry which is preliminary data.</text>
</comment>
<evidence type="ECO:0000256" key="3">
    <source>
        <dbReference type="HAMAP-Rule" id="MF_00187"/>
    </source>
</evidence>
<dbReference type="SUPFAM" id="SSF53927">
    <property type="entry name" value="Cytidine deaminase-like"/>
    <property type="match status" value="1"/>
</dbReference>
<dbReference type="Gene3D" id="3.10.20.10">
    <property type="match status" value="1"/>
</dbReference>
<evidence type="ECO:0000256" key="1">
    <source>
        <dbReference type="ARBA" id="ARBA00022490"/>
    </source>
</evidence>
<comment type="function">
    <text evidence="3">Required for formate dehydrogenase (FDH) activity. Acts as a sulfur carrier protein that transfers sulfur from IscS to the molybdenum cofactor prior to its insertion into FDH.</text>
</comment>
<dbReference type="NCBIfam" id="TIGR00129">
    <property type="entry name" value="fdhD_narQ"/>
    <property type="match status" value="1"/>
</dbReference>
<dbReference type="Pfam" id="PF02634">
    <property type="entry name" value="FdhD-NarQ"/>
    <property type="match status" value="1"/>
</dbReference>
<keyword evidence="1 3" id="KW-0963">Cytoplasm</keyword>
<proteinExistence type="inferred from homology"/>
<protein>
    <recommendedName>
        <fullName evidence="3">Sulfur carrier protein FdhD</fullName>
    </recommendedName>
</protein>
<dbReference type="GO" id="GO:0005737">
    <property type="term" value="C:cytoplasm"/>
    <property type="evidence" value="ECO:0007669"/>
    <property type="project" value="UniProtKB-SubCell"/>
</dbReference>
<dbReference type="PIRSF" id="PIRSF015626">
    <property type="entry name" value="FdhD"/>
    <property type="match status" value="1"/>
</dbReference>
<keyword evidence="2 3" id="KW-0501">Molybdenum cofactor biosynthesis</keyword>
<sequence length="285" mass="31337">MSISTPNHRPKARTRTRLLRIEQGQASARFDLVATEEPLEIRLLAAQTRGKTVAITMRTPGHDFELAAGFLLSEGLVRRREEIRRIAYCTDPSEPQQYNIVNVELNAATLPDLAPLERHFYTTSACGVCGKASLENLQRRHAPLDISWRVSSPLITRLPEQLRAQQTLFAQTGGLHAAALFDRAGHLLALREDVGRHNALDKLLGWALLENRLPLSEQMVLVSGRASYELVQKALAAGVPVLCAISAPSSLAVELAQAFNLTLIGFLRDSFNVYSGAERLALDAS</sequence>
<comment type="similarity">
    <text evidence="3">Belongs to the FdhD family.</text>
</comment>
<gene>
    <name evidence="3 4" type="primary">fdhD</name>
    <name evidence="4" type="ORF">ENS82_10180</name>
</gene>
<dbReference type="GO" id="GO:0006777">
    <property type="term" value="P:Mo-molybdopterin cofactor biosynthetic process"/>
    <property type="evidence" value="ECO:0007669"/>
    <property type="project" value="UniProtKB-UniRule"/>
</dbReference>
<dbReference type="GO" id="GO:0016783">
    <property type="term" value="F:sulfurtransferase activity"/>
    <property type="evidence" value="ECO:0007669"/>
    <property type="project" value="InterPro"/>
</dbReference>
<evidence type="ECO:0000313" key="4">
    <source>
        <dbReference type="EMBL" id="HFG21068.1"/>
    </source>
</evidence>
<dbReference type="GO" id="GO:0097163">
    <property type="term" value="F:sulfur carrier activity"/>
    <property type="evidence" value="ECO:0007669"/>
    <property type="project" value="UniProtKB-UniRule"/>
</dbReference>
<dbReference type="NCBIfam" id="NF001943">
    <property type="entry name" value="PRK00724.1-2"/>
    <property type="match status" value="1"/>
</dbReference>
<feature type="active site" description="Cysteine persulfide intermediate" evidence="3">
    <location>
        <position position="126"/>
    </location>
</feature>
<dbReference type="InterPro" id="IPR016193">
    <property type="entry name" value="Cytidine_deaminase-like"/>
</dbReference>
<accession>A0A7C3DQ58</accession>
<name>A0A7C3DQ58_MEIRU</name>
<comment type="caution">
    <text evidence="3">Lacks conserved residue(s) required for the propagation of feature annotation.</text>
</comment>
<dbReference type="PANTHER" id="PTHR30592">
    <property type="entry name" value="FORMATE DEHYDROGENASE"/>
    <property type="match status" value="1"/>
</dbReference>
<dbReference type="AlphaFoldDB" id="A0A7C3DQ58"/>
<evidence type="ECO:0000256" key="2">
    <source>
        <dbReference type="ARBA" id="ARBA00023150"/>
    </source>
</evidence>
<keyword evidence="4" id="KW-0808">Transferase</keyword>
<dbReference type="Gene3D" id="3.40.140.10">
    <property type="entry name" value="Cytidine Deaminase, domain 2"/>
    <property type="match status" value="1"/>
</dbReference>
<dbReference type="EMBL" id="DSWI01000021">
    <property type="protein sequence ID" value="HFG21068.1"/>
    <property type="molecule type" value="Genomic_DNA"/>
</dbReference>
<reference evidence="4" key="1">
    <citation type="journal article" date="2020" name="mSystems">
        <title>Genome- and Community-Level Interaction Insights into Carbon Utilization and Element Cycling Functions of Hydrothermarchaeota in Hydrothermal Sediment.</title>
        <authorList>
            <person name="Zhou Z."/>
            <person name="Liu Y."/>
            <person name="Xu W."/>
            <person name="Pan J."/>
            <person name="Luo Z.H."/>
            <person name="Li M."/>
        </authorList>
    </citation>
    <scope>NUCLEOTIDE SEQUENCE [LARGE SCALE GENOMIC DNA]</scope>
    <source>
        <strain evidence="4">SpSt-524</strain>
    </source>
</reference>
<comment type="subcellular location">
    <subcellularLocation>
        <location evidence="3">Cytoplasm</location>
    </subcellularLocation>
</comment>
<dbReference type="InterPro" id="IPR003786">
    <property type="entry name" value="FdhD"/>
</dbReference>
<dbReference type="PANTHER" id="PTHR30592:SF1">
    <property type="entry name" value="SULFUR CARRIER PROTEIN FDHD"/>
    <property type="match status" value="1"/>
</dbReference>
<dbReference type="HAMAP" id="MF_00187">
    <property type="entry name" value="FdhD"/>
    <property type="match status" value="1"/>
</dbReference>
<organism evidence="4">
    <name type="scientific">Meiothermus ruber</name>
    <dbReference type="NCBI Taxonomy" id="277"/>
    <lineage>
        <taxon>Bacteria</taxon>
        <taxon>Thermotogati</taxon>
        <taxon>Deinococcota</taxon>
        <taxon>Deinococci</taxon>
        <taxon>Thermales</taxon>
        <taxon>Thermaceae</taxon>
        <taxon>Meiothermus</taxon>
    </lineage>
</organism>